<sequence>GVVLHDPSVALAHHLALILLLHGGLALEIPHAVPGLAGRTAPAEPIPYHG</sequence>
<proteinExistence type="predicted"/>
<comment type="caution">
    <text evidence="2">The sequence shown here is derived from an EMBL/GenBank/DDBJ whole genome shotgun (WGS) entry which is preliminary data.</text>
</comment>
<evidence type="ECO:0008006" key="4">
    <source>
        <dbReference type="Google" id="ProtNLM"/>
    </source>
</evidence>
<feature type="non-terminal residue" evidence="2">
    <location>
        <position position="1"/>
    </location>
</feature>
<accession>A0ABD0QUT8</accession>
<organism evidence="2 3">
    <name type="scientific">Cirrhinus mrigala</name>
    <name type="common">Mrigala</name>
    <dbReference type="NCBI Taxonomy" id="683832"/>
    <lineage>
        <taxon>Eukaryota</taxon>
        <taxon>Metazoa</taxon>
        <taxon>Chordata</taxon>
        <taxon>Craniata</taxon>
        <taxon>Vertebrata</taxon>
        <taxon>Euteleostomi</taxon>
        <taxon>Actinopterygii</taxon>
        <taxon>Neopterygii</taxon>
        <taxon>Teleostei</taxon>
        <taxon>Ostariophysi</taxon>
        <taxon>Cypriniformes</taxon>
        <taxon>Cyprinidae</taxon>
        <taxon>Labeoninae</taxon>
        <taxon>Labeonini</taxon>
        <taxon>Cirrhinus</taxon>
    </lineage>
</organism>
<reference evidence="2 3" key="1">
    <citation type="submission" date="2024-05" db="EMBL/GenBank/DDBJ databases">
        <title>Genome sequencing and assembly of Indian major carp, Cirrhinus mrigala (Hamilton, 1822).</title>
        <authorList>
            <person name="Mohindra V."/>
            <person name="Chowdhury L.M."/>
            <person name="Lal K."/>
            <person name="Jena J.K."/>
        </authorList>
    </citation>
    <scope>NUCLEOTIDE SEQUENCE [LARGE SCALE GENOMIC DNA]</scope>
    <source>
        <strain evidence="2">CM1030</strain>
        <tissue evidence="2">Blood</tissue>
    </source>
</reference>
<feature type="chain" id="PRO_5044883613" description="Cytochrome b" evidence="1">
    <location>
        <begin position="27"/>
        <end position="50"/>
    </location>
</feature>
<keyword evidence="1" id="KW-0732">Signal</keyword>
<protein>
    <recommendedName>
        <fullName evidence="4">Cytochrome b</fullName>
    </recommendedName>
</protein>
<evidence type="ECO:0000313" key="3">
    <source>
        <dbReference type="Proteomes" id="UP001529510"/>
    </source>
</evidence>
<keyword evidence="3" id="KW-1185">Reference proteome</keyword>
<feature type="non-terminal residue" evidence="2">
    <location>
        <position position="50"/>
    </location>
</feature>
<dbReference type="AlphaFoldDB" id="A0ABD0QUT8"/>
<feature type="signal peptide" evidence="1">
    <location>
        <begin position="1"/>
        <end position="26"/>
    </location>
</feature>
<name>A0ABD0QUT8_CIRMR</name>
<evidence type="ECO:0000256" key="1">
    <source>
        <dbReference type="SAM" id="SignalP"/>
    </source>
</evidence>
<gene>
    <name evidence="2" type="ORF">M9458_017070</name>
</gene>
<evidence type="ECO:0000313" key="2">
    <source>
        <dbReference type="EMBL" id="KAL0189971.1"/>
    </source>
</evidence>
<dbReference type="EMBL" id="JAMKFB020000007">
    <property type="protein sequence ID" value="KAL0189971.1"/>
    <property type="molecule type" value="Genomic_DNA"/>
</dbReference>
<dbReference type="Proteomes" id="UP001529510">
    <property type="component" value="Unassembled WGS sequence"/>
</dbReference>